<dbReference type="OrthoDB" id="5196331at2"/>
<evidence type="ECO:0000313" key="1">
    <source>
        <dbReference type="EMBL" id="RCG19029.1"/>
    </source>
</evidence>
<comment type="caution">
    <text evidence="1">The sequence shown here is derived from an EMBL/GenBank/DDBJ whole genome shotgun (WGS) entry which is preliminary data.</text>
</comment>
<protein>
    <recommendedName>
        <fullName evidence="3">Type II toxin-antitoxin system HicA family toxin</fullName>
    </recommendedName>
</protein>
<accession>A0A367EMP2</accession>
<dbReference type="AlphaFoldDB" id="A0A367EMP2"/>
<dbReference type="Proteomes" id="UP000253094">
    <property type="component" value="Unassembled WGS sequence"/>
</dbReference>
<gene>
    <name evidence="1" type="ORF">DQ384_38515</name>
</gene>
<proteinExistence type="predicted"/>
<evidence type="ECO:0000313" key="2">
    <source>
        <dbReference type="Proteomes" id="UP000253094"/>
    </source>
</evidence>
<name>A0A367EMP2_9ACTN</name>
<reference evidence="1 2" key="1">
    <citation type="submission" date="2018-06" db="EMBL/GenBank/DDBJ databases">
        <title>Sphaerisporangium craniellae sp. nov., isolated from a marine sponge in the South China Sea.</title>
        <authorList>
            <person name="Li L."/>
        </authorList>
    </citation>
    <scope>NUCLEOTIDE SEQUENCE [LARGE SCALE GENOMIC DNA]</scope>
    <source>
        <strain evidence="1 2">CCTCC AA 208026</strain>
    </source>
</reference>
<keyword evidence="2" id="KW-1185">Reference proteome</keyword>
<dbReference type="EMBL" id="QOIL01000035">
    <property type="protein sequence ID" value="RCG19029.1"/>
    <property type="molecule type" value="Genomic_DNA"/>
</dbReference>
<dbReference type="RefSeq" id="WP_114033830.1">
    <property type="nucleotide sequence ID" value="NZ_QOIL01000035.1"/>
</dbReference>
<sequence>MADRMDQLIAAAVRQHFKVWQNERGVWFFRRGPITVTSARTPVDASEWITLIGALRGAGLDFPDSGE</sequence>
<organism evidence="1 2">
    <name type="scientific">Sphaerisporangium album</name>
    <dbReference type="NCBI Taxonomy" id="509200"/>
    <lineage>
        <taxon>Bacteria</taxon>
        <taxon>Bacillati</taxon>
        <taxon>Actinomycetota</taxon>
        <taxon>Actinomycetes</taxon>
        <taxon>Streptosporangiales</taxon>
        <taxon>Streptosporangiaceae</taxon>
        <taxon>Sphaerisporangium</taxon>
    </lineage>
</organism>
<evidence type="ECO:0008006" key="3">
    <source>
        <dbReference type="Google" id="ProtNLM"/>
    </source>
</evidence>